<evidence type="ECO:0000256" key="5">
    <source>
        <dbReference type="ARBA" id="ARBA00022989"/>
    </source>
</evidence>
<dbReference type="CDD" id="cd05709">
    <property type="entry name" value="S2P-M50"/>
    <property type="match status" value="1"/>
</dbReference>
<accession>A0A9C7V582</accession>
<dbReference type="SUPFAM" id="SSF55486">
    <property type="entry name" value="Metalloproteases ('zincins'), catalytic domain"/>
    <property type="match status" value="1"/>
</dbReference>
<dbReference type="Proteomes" id="UP000262210">
    <property type="component" value="Unassembled WGS sequence"/>
</dbReference>
<protein>
    <submittedName>
        <fullName evidence="9">Peptidase M50</fullName>
    </submittedName>
</protein>
<dbReference type="InterPro" id="IPR008915">
    <property type="entry name" value="Peptidase_M50"/>
</dbReference>
<dbReference type="AlphaFoldDB" id="A0A9C7V582"/>
<reference evidence="9 10" key="1">
    <citation type="journal article" date="2018" name="Nat. Biotechnol.">
        <title>A standardized bacterial taxonomy based on genome phylogeny substantially revises the tree of life.</title>
        <authorList>
            <person name="Parks D.H."/>
            <person name="Chuvochina M."/>
            <person name="Waite D.W."/>
            <person name="Rinke C."/>
            <person name="Skarshewski A."/>
            <person name="Chaumeil P.A."/>
            <person name="Hugenholtz P."/>
        </authorList>
    </citation>
    <scope>NUCLEOTIDE SEQUENCE [LARGE SCALE GENOMIC DNA]</scope>
    <source>
        <strain evidence="9">UBA11264</strain>
    </source>
</reference>
<dbReference type="GO" id="GO:0006508">
    <property type="term" value="P:proteolysis"/>
    <property type="evidence" value="ECO:0007669"/>
    <property type="project" value="InterPro"/>
</dbReference>
<feature type="transmembrane region" description="Helical" evidence="7">
    <location>
        <begin position="166"/>
        <end position="184"/>
    </location>
</feature>
<evidence type="ECO:0000256" key="1">
    <source>
        <dbReference type="ARBA" id="ARBA00001947"/>
    </source>
</evidence>
<feature type="domain" description="Peptidase M50" evidence="8">
    <location>
        <begin position="173"/>
        <end position="286"/>
    </location>
</feature>
<comment type="caution">
    <text evidence="9">The sequence shown here is derived from an EMBL/GenBank/DDBJ whole genome shotgun (WGS) entry which is preliminary data.</text>
</comment>
<evidence type="ECO:0000256" key="7">
    <source>
        <dbReference type="SAM" id="Phobius"/>
    </source>
</evidence>
<feature type="transmembrane region" description="Helical" evidence="7">
    <location>
        <begin position="323"/>
        <end position="347"/>
    </location>
</feature>
<evidence type="ECO:0000313" key="10">
    <source>
        <dbReference type="Proteomes" id="UP000262210"/>
    </source>
</evidence>
<keyword evidence="6 7" id="KW-0472">Membrane</keyword>
<comment type="cofactor">
    <cofactor evidence="1">
        <name>Zn(2+)</name>
        <dbReference type="ChEBI" id="CHEBI:29105"/>
    </cofactor>
</comment>
<dbReference type="Pfam" id="PF02163">
    <property type="entry name" value="Peptidase_M50"/>
    <property type="match status" value="1"/>
</dbReference>
<evidence type="ECO:0000256" key="6">
    <source>
        <dbReference type="ARBA" id="ARBA00023136"/>
    </source>
</evidence>
<organism evidence="9 10">
    <name type="scientific">Serratia grimesii</name>
    <dbReference type="NCBI Taxonomy" id="82995"/>
    <lineage>
        <taxon>Bacteria</taxon>
        <taxon>Pseudomonadati</taxon>
        <taxon>Pseudomonadota</taxon>
        <taxon>Gammaproteobacteria</taxon>
        <taxon>Enterobacterales</taxon>
        <taxon>Yersiniaceae</taxon>
        <taxon>Serratia</taxon>
    </lineage>
</organism>
<keyword evidence="5 7" id="KW-1133">Transmembrane helix</keyword>
<comment type="subcellular location">
    <subcellularLocation>
        <location evidence="2">Membrane</location>
        <topology evidence="2">Multi-pass membrane protein</topology>
    </subcellularLocation>
</comment>
<keyword evidence="4 7" id="KW-0812">Transmembrane</keyword>
<evidence type="ECO:0000256" key="2">
    <source>
        <dbReference type="ARBA" id="ARBA00004141"/>
    </source>
</evidence>
<name>A0A9C7V582_9GAMM</name>
<proteinExistence type="inferred from homology"/>
<comment type="similarity">
    <text evidence="3">Belongs to the peptidase M50B family.</text>
</comment>
<feature type="transmembrane region" description="Helical" evidence="7">
    <location>
        <begin position="228"/>
        <end position="249"/>
    </location>
</feature>
<gene>
    <name evidence="9" type="ORF">DHV72_04000</name>
</gene>
<evidence type="ECO:0000256" key="4">
    <source>
        <dbReference type="ARBA" id="ARBA00022692"/>
    </source>
</evidence>
<sequence>MCEPVAGAEKPKFRIYDPQNDIAYELGKTELALARLFNGERTVEQVQRVAQEHLQATIALPKLAAFQTRLLQLGLLTHSGQSGGLKRDPATGITYGPLKRFLLINLVKMNPQSGLDRLYSRAPWLCSSLFNALLLVAVGVALGFLFSQWSQFSQDVMATYTQSWSWLAWHYPVILSSIAIHELGHALSCRHYRVRVTDFGIGVYTLLATGWVRPEQRTWSALSPGKRAITILMGPAASFYYAAVGIAIWGITGTGSPFHDMAVVMIVASCLSLIPTLLPIFNGDTYLALTEFFNQPRLRQRALRYCRQRLAGKSTEDDKDSRLYWLVSLFTAFGWVLAWCGIAMMIFRLLP</sequence>
<evidence type="ECO:0000259" key="8">
    <source>
        <dbReference type="Pfam" id="PF02163"/>
    </source>
</evidence>
<evidence type="ECO:0000256" key="3">
    <source>
        <dbReference type="ARBA" id="ARBA00007931"/>
    </source>
</evidence>
<feature type="transmembrane region" description="Helical" evidence="7">
    <location>
        <begin position="124"/>
        <end position="146"/>
    </location>
</feature>
<feature type="transmembrane region" description="Helical" evidence="7">
    <location>
        <begin position="261"/>
        <end position="281"/>
    </location>
</feature>
<dbReference type="EMBL" id="DPSM01000009">
    <property type="protein sequence ID" value="HCJ99175.1"/>
    <property type="molecule type" value="Genomic_DNA"/>
</dbReference>
<evidence type="ECO:0000313" key="9">
    <source>
        <dbReference type="EMBL" id="HCJ99175.1"/>
    </source>
</evidence>
<dbReference type="GO" id="GO:0016020">
    <property type="term" value="C:membrane"/>
    <property type="evidence" value="ECO:0007669"/>
    <property type="project" value="UniProtKB-SubCell"/>
</dbReference>